<evidence type="ECO:0000313" key="2">
    <source>
        <dbReference type="EMBL" id="RVW80964.1"/>
    </source>
</evidence>
<reference evidence="2 3" key="1">
    <citation type="journal article" date="2018" name="PLoS Genet.">
        <title>Population sequencing reveals clonal diversity and ancestral inbreeding in the grapevine cultivar Chardonnay.</title>
        <authorList>
            <person name="Roach M.J."/>
            <person name="Johnson D.L."/>
            <person name="Bohlmann J."/>
            <person name="van Vuuren H.J."/>
            <person name="Jones S.J."/>
            <person name="Pretorius I.S."/>
            <person name="Schmidt S.A."/>
            <person name="Borneman A.R."/>
        </authorList>
    </citation>
    <scope>NUCLEOTIDE SEQUENCE [LARGE SCALE GENOMIC DNA]</scope>
    <source>
        <strain evidence="3">cv. Chardonnay</strain>
        <tissue evidence="2">Leaf</tissue>
    </source>
</reference>
<evidence type="ECO:0000313" key="3">
    <source>
        <dbReference type="Proteomes" id="UP000288805"/>
    </source>
</evidence>
<accession>A0A438H8U0</accession>
<evidence type="ECO:0000256" key="1">
    <source>
        <dbReference type="SAM" id="MobiDB-lite"/>
    </source>
</evidence>
<comment type="caution">
    <text evidence="2">The sequence shown here is derived from an EMBL/GenBank/DDBJ whole genome shotgun (WGS) entry which is preliminary data.</text>
</comment>
<sequence length="106" mass="11448">MIVNCSNGLVLSEKVHSESFRKDTDNSFEATLNPHPSVNSTSVRQSSRLSVAGTSASDYDGSRDGTDDGGDNVGEDVGQQQSQYPMSSFTYEDDFTLCTQDEDHGS</sequence>
<proteinExistence type="predicted"/>
<name>A0A438H8U0_VITVI</name>
<dbReference type="EMBL" id="QGNW01000258">
    <property type="protein sequence ID" value="RVW80964.1"/>
    <property type="molecule type" value="Genomic_DNA"/>
</dbReference>
<dbReference type="Proteomes" id="UP000288805">
    <property type="component" value="Unassembled WGS sequence"/>
</dbReference>
<protein>
    <submittedName>
        <fullName evidence="2">Uncharacterized protein</fullName>
    </submittedName>
</protein>
<feature type="region of interest" description="Disordered" evidence="1">
    <location>
        <begin position="16"/>
        <end position="106"/>
    </location>
</feature>
<gene>
    <name evidence="2" type="ORF">CK203_054667</name>
</gene>
<feature type="compositionally biased region" description="Basic and acidic residues" evidence="1">
    <location>
        <begin position="16"/>
        <end position="25"/>
    </location>
</feature>
<dbReference type="AlphaFoldDB" id="A0A438H8U0"/>
<feature type="compositionally biased region" description="Polar residues" evidence="1">
    <location>
        <begin position="27"/>
        <end position="57"/>
    </location>
</feature>
<feature type="compositionally biased region" description="Polar residues" evidence="1">
    <location>
        <begin position="79"/>
        <end position="90"/>
    </location>
</feature>
<organism evidence="2 3">
    <name type="scientific">Vitis vinifera</name>
    <name type="common">Grape</name>
    <dbReference type="NCBI Taxonomy" id="29760"/>
    <lineage>
        <taxon>Eukaryota</taxon>
        <taxon>Viridiplantae</taxon>
        <taxon>Streptophyta</taxon>
        <taxon>Embryophyta</taxon>
        <taxon>Tracheophyta</taxon>
        <taxon>Spermatophyta</taxon>
        <taxon>Magnoliopsida</taxon>
        <taxon>eudicotyledons</taxon>
        <taxon>Gunneridae</taxon>
        <taxon>Pentapetalae</taxon>
        <taxon>rosids</taxon>
        <taxon>Vitales</taxon>
        <taxon>Vitaceae</taxon>
        <taxon>Viteae</taxon>
        <taxon>Vitis</taxon>
    </lineage>
</organism>